<name>A0A1A8VY48_PLAOA</name>
<feature type="region of interest" description="Disordered" evidence="1">
    <location>
        <begin position="18"/>
        <end position="108"/>
    </location>
</feature>
<accession>A0A1A8VY48</accession>
<proteinExistence type="predicted"/>
<evidence type="ECO:0000313" key="2">
    <source>
        <dbReference type="EMBL" id="SBS84631.1"/>
    </source>
</evidence>
<dbReference type="Proteomes" id="UP000078560">
    <property type="component" value="Unassembled WGS sequence"/>
</dbReference>
<reference evidence="3" key="1">
    <citation type="submission" date="2016-05" db="EMBL/GenBank/DDBJ databases">
        <authorList>
            <person name="Naeem Raeece"/>
        </authorList>
    </citation>
    <scope>NUCLEOTIDE SEQUENCE [LARGE SCALE GENOMIC DNA]</scope>
</reference>
<evidence type="ECO:0000313" key="3">
    <source>
        <dbReference type="Proteomes" id="UP000078560"/>
    </source>
</evidence>
<sequence length="108" mass="11823">MLTLRSLTYEEGKLRTHAFSSKCSSRNAQGNRINGGSPQIEQTEANKRKRTNGRGQLTNAVFFGQSRTRSMDLRRKMQNGKTANSEKVGETVKAPAASKGVSTTSAFL</sequence>
<gene>
    <name evidence="2" type="ORF">POVCU2_0027110</name>
</gene>
<dbReference type="EMBL" id="FLQU01000372">
    <property type="protein sequence ID" value="SBS84631.1"/>
    <property type="molecule type" value="Genomic_DNA"/>
</dbReference>
<dbReference type="AlphaFoldDB" id="A0A1A8VY48"/>
<feature type="compositionally biased region" description="Polar residues" evidence="1">
    <location>
        <begin position="18"/>
        <end position="43"/>
    </location>
</feature>
<protein>
    <submittedName>
        <fullName evidence="2">Uncharacterized protein</fullName>
    </submittedName>
</protein>
<evidence type="ECO:0000256" key="1">
    <source>
        <dbReference type="SAM" id="MobiDB-lite"/>
    </source>
</evidence>
<organism evidence="2 3">
    <name type="scientific">Plasmodium ovale curtisi</name>
    <dbReference type="NCBI Taxonomy" id="864141"/>
    <lineage>
        <taxon>Eukaryota</taxon>
        <taxon>Sar</taxon>
        <taxon>Alveolata</taxon>
        <taxon>Apicomplexa</taxon>
        <taxon>Aconoidasida</taxon>
        <taxon>Haemosporida</taxon>
        <taxon>Plasmodiidae</taxon>
        <taxon>Plasmodium</taxon>
        <taxon>Plasmodium (Plasmodium)</taxon>
    </lineage>
</organism>